<reference evidence="1 2" key="1">
    <citation type="submission" date="2014-04" db="EMBL/GenBank/DDBJ databases">
        <authorList>
            <consortium name="DOE Joint Genome Institute"/>
            <person name="Kuo A."/>
            <person name="Tarkka M."/>
            <person name="Buscot F."/>
            <person name="Kohler A."/>
            <person name="Nagy L.G."/>
            <person name="Floudas D."/>
            <person name="Copeland A."/>
            <person name="Barry K.W."/>
            <person name="Cichocki N."/>
            <person name="Veneault-Fourrey C."/>
            <person name="LaButti K."/>
            <person name="Lindquist E.A."/>
            <person name="Lipzen A."/>
            <person name="Lundell T."/>
            <person name="Morin E."/>
            <person name="Murat C."/>
            <person name="Sun H."/>
            <person name="Tunlid A."/>
            <person name="Henrissat B."/>
            <person name="Grigoriev I.V."/>
            <person name="Hibbett D.S."/>
            <person name="Martin F."/>
            <person name="Nordberg H.P."/>
            <person name="Cantor M.N."/>
            <person name="Hua S.X."/>
        </authorList>
    </citation>
    <scope>NUCLEOTIDE SEQUENCE [LARGE SCALE GENOMIC DNA]</scope>
    <source>
        <strain evidence="1 2">F 1598</strain>
    </source>
</reference>
<name>A0A0C3F9F6_PILCF</name>
<accession>A0A0C3F9F6</accession>
<keyword evidence="2" id="KW-1185">Reference proteome</keyword>
<dbReference type="Proteomes" id="UP000054166">
    <property type="component" value="Unassembled WGS sequence"/>
</dbReference>
<gene>
    <name evidence="1" type="ORF">PILCRDRAFT_646764</name>
</gene>
<reference evidence="2" key="2">
    <citation type="submission" date="2015-01" db="EMBL/GenBank/DDBJ databases">
        <title>Evolutionary Origins and Diversification of the Mycorrhizal Mutualists.</title>
        <authorList>
            <consortium name="DOE Joint Genome Institute"/>
            <consortium name="Mycorrhizal Genomics Consortium"/>
            <person name="Kohler A."/>
            <person name="Kuo A."/>
            <person name="Nagy L.G."/>
            <person name="Floudas D."/>
            <person name="Copeland A."/>
            <person name="Barry K.W."/>
            <person name="Cichocki N."/>
            <person name="Veneault-Fourrey C."/>
            <person name="LaButti K."/>
            <person name="Lindquist E.A."/>
            <person name="Lipzen A."/>
            <person name="Lundell T."/>
            <person name="Morin E."/>
            <person name="Murat C."/>
            <person name="Riley R."/>
            <person name="Ohm R."/>
            <person name="Sun H."/>
            <person name="Tunlid A."/>
            <person name="Henrissat B."/>
            <person name="Grigoriev I.V."/>
            <person name="Hibbett D.S."/>
            <person name="Martin F."/>
        </authorList>
    </citation>
    <scope>NUCLEOTIDE SEQUENCE [LARGE SCALE GENOMIC DNA]</scope>
    <source>
        <strain evidence="2">F 1598</strain>
    </source>
</reference>
<dbReference type="HOGENOM" id="CLU_1349385_0_0_1"/>
<dbReference type="EMBL" id="KN833035">
    <property type="protein sequence ID" value="KIM76356.1"/>
    <property type="molecule type" value="Genomic_DNA"/>
</dbReference>
<sequence length="203" mass="22947">MMAEHIVIAGAKYKHRRLLPLASCQLFQPAGSRKQSIILRLGWTGTSTHRENRTCLDCPNWLGRLDAFFQSGTRYMALRNQLTLYMYRHCHQLPNFAAEVKFLQVCTILVYCLSFSSSRRRCAKESKMDRRPDACRDIYLPGDRYVQLDTSGLKATPYTNLLVVFIVFLSGHSGFLGTPDASSCAWAGLQTRSCLSNPGLVML</sequence>
<dbReference type="InParanoid" id="A0A0C3F9F6"/>
<evidence type="ECO:0000313" key="1">
    <source>
        <dbReference type="EMBL" id="KIM76356.1"/>
    </source>
</evidence>
<organism evidence="1 2">
    <name type="scientific">Piloderma croceum (strain F 1598)</name>
    <dbReference type="NCBI Taxonomy" id="765440"/>
    <lineage>
        <taxon>Eukaryota</taxon>
        <taxon>Fungi</taxon>
        <taxon>Dikarya</taxon>
        <taxon>Basidiomycota</taxon>
        <taxon>Agaricomycotina</taxon>
        <taxon>Agaricomycetes</taxon>
        <taxon>Agaricomycetidae</taxon>
        <taxon>Atheliales</taxon>
        <taxon>Atheliaceae</taxon>
        <taxon>Piloderma</taxon>
    </lineage>
</organism>
<dbReference type="AlphaFoldDB" id="A0A0C3F9F6"/>
<proteinExistence type="predicted"/>
<evidence type="ECO:0000313" key="2">
    <source>
        <dbReference type="Proteomes" id="UP000054166"/>
    </source>
</evidence>
<protein>
    <submittedName>
        <fullName evidence="1">Uncharacterized protein</fullName>
    </submittedName>
</protein>